<reference evidence="2" key="2">
    <citation type="submission" date="2023-06" db="EMBL/GenBank/DDBJ databases">
        <authorList>
            <consortium name="Lawrence Berkeley National Laboratory"/>
            <person name="Haridas S."/>
            <person name="Hensen N."/>
            <person name="Bonometti L."/>
            <person name="Westerberg I."/>
            <person name="Brannstrom I.O."/>
            <person name="Guillou S."/>
            <person name="Cros-Aarteil S."/>
            <person name="Calhoun S."/>
            <person name="Kuo A."/>
            <person name="Mondo S."/>
            <person name="Pangilinan J."/>
            <person name="Riley R."/>
            <person name="Labutti K."/>
            <person name="Andreopoulos B."/>
            <person name="Lipzen A."/>
            <person name="Chen C."/>
            <person name="Yanf M."/>
            <person name="Daum C."/>
            <person name="Ng V."/>
            <person name="Clum A."/>
            <person name="Steindorff A."/>
            <person name="Ohm R."/>
            <person name="Martin F."/>
            <person name="Silar P."/>
            <person name="Natvig D."/>
            <person name="Lalanne C."/>
            <person name="Gautier V."/>
            <person name="Ament-Velasquez S.L."/>
            <person name="Kruys A."/>
            <person name="Hutchinson M.I."/>
            <person name="Powell A.J."/>
            <person name="Barry K."/>
            <person name="Miller A.N."/>
            <person name="Grigoriev I.V."/>
            <person name="Debuchy R."/>
            <person name="Gladieux P."/>
            <person name="Thoren M.H."/>
            <person name="Johannesson H."/>
        </authorList>
    </citation>
    <scope>NUCLEOTIDE SEQUENCE</scope>
    <source>
        <strain evidence="2">CBS 958.72</strain>
    </source>
</reference>
<feature type="region of interest" description="Disordered" evidence="1">
    <location>
        <begin position="133"/>
        <end position="154"/>
    </location>
</feature>
<feature type="region of interest" description="Disordered" evidence="1">
    <location>
        <begin position="26"/>
        <end position="46"/>
    </location>
</feature>
<accession>A0AAE0NN76</accession>
<comment type="caution">
    <text evidence="2">The sequence shown here is derived from an EMBL/GenBank/DDBJ whole genome shotgun (WGS) entry which is preliminary data.</text>
</comment>
<organism evidence="2 3">
    <name type="scientific">Lasiosphaeria ovina</name>
    <dbReference type="NCBI Taxonomy" id="92902"/>
    <lineage>
        <taxon>Eukaryota</taxon>
        <taxon>Fungi</taxon>
        <taxon>Dikarya</taxon>
        <taxon>Ascomycota</taxon>
        <taxon>Pezizomycotina</taxon>
        <taxon>Sordariomycetes</taxon>
        <taxon>Sordariomycetidae</taxon>
        <taxon>Sordariales</taxon>
        <taxon>Lasiosphaeriaceae</taxon>
        <taxon>Lasiosphaeria</taxon>
    </lineage>
</organism>
<gene>
    <name evidence="2" type="ORF">B0T24DRAFT_609185</name>
</gene>
<keyword evidence="3" id="KW-1185">Reference proteome</keyword>
<evidence type="ECO:0000256" key="1">
    <source>
        <dbReference type="SAM" id="MobiDB-lite"/>
    </source>
</evidence>
<dbReference type="AlphaFoldDB" id="A0AAE0NN76"/>
<evidence type="ECO:0000313" key="2">
    <source>
        <dbReference type="EMBL" id="KAK3384642.1"/>
    </source>
</evidence>
<evidence type="ECO:0000313" key="3">
    <source>
        <dbReference type="Proteomes" id="UP001287356"/>
    </source>
</evidence>
<feature type="compositionally biased region" description="Basic residues" evidence="1">
    <location>
        <begin position="145"/>
        <end position="154"/>
    </location>
</feature>
<dbReference type="EMBL" id="JAULSN010000001">
    <property type="protein sequence ID" value="KAK3384642.1"/>
    <property type="molecule type" value="Genomic_DNA"/>
</dbReference>
<name>A0AAE0NN76_9PEZI</name>
<protein>
    <submittedName>
        <fullName evidence="2">Uncharacterized protein</fullName>
    </submittedName>
</protein>
<feature type="region of interest" description="Disordered" evidence="1">
    <location>
        <begin position="55"/>
        <end position="74"/>
    </location>
</feature>
<sequence length="409" mass="45873">MDRGPGHTLGGLDFLQRRFLRRRLEDGLGPAHSPAAVGRRAVRRGRADTERAVLARQRHGHGPSTSRAPHTRTAAASRQLRLQLRARQRWRWWRLHVSGPARSTNTPPGRGDRRAATRAVQCHYRLKTQRYRGRQWAAGSEHAPQPRRRARPHLRVSRGPVLRDQPPAVLLWKPSATRPTGPWWTSVARTAWEAVWRVFGASAQGRLLSQVARLESIVRKSLATRWEWTLFLDRSELYELGDLEGPVCKVSVKLTNLTWELDRAIDNLLLSPPSPTGTTAIIGGGGGNHDDGDDFNGHSPPPTIARDIIALPGLAQGPSAIQVRDVMQDLQASYWHMCGFASKNREAVIKIWSKVVADIHQLTKYSRDLEGMRIKVKARSPTEAAKVLEFQSKMDDIADGMLKGIKYWG</sequence>
<reference evidence="2" key="1">
    <citation type="journal article" date="2023" name="Mol. Phylogenet. Evol.">
        <title>Genome-scale phylogeny and comparative genomics of the fungal order Sordariales.</title>
        <authorList>
            <person name="Hensen N."/>
            <person name="Bonometti L."/>
            <person name="Westerberg I."/>
            <person name="Brannstrom I.O."/>
            <person name="Guillou S."/>
            <person name="Cros-Aarteil S."/>
            <person name="Calhoun S."/>
            <person name="Haridas S."/>
            <person name="Kuo A."/>
            <person name="Mondo S."/>
            <person name="Pangilinan J."/>
            <person name="Riley R."/>
            <person name="LaButti K."/>
            <person name="Andreopoulos B."/>
            <person name="Lipzen A."/>
            <person name="Chen C."/>
            <person name="Yan M."/>
            <person name="Daum C."/>
            <person name="Ng V."/>
            <person name="Clum A."/>
            <person name="Steindorff A."/>
            <person name="Ohm R.A."/>
            <person name="Martin F."/>
            <person name="Silar P."/>
            <person name="Natvig D.O."/>
            <person name="Lalanne C."/>
            <person name="Gautier V."/>
            <person name="Ament-Velasquez S.L."/>
            <person name="Kruys A."/>
            <person name="Hutchinson M.I."/>
            <person name="Powell A.J."/>
            <person name="Barry K."/>
            <person name="Miller A.N."/>
            <person name="Grigoriev I.V."/>
            <person name="Debuchy R."/>
            <person name="Gladieux P."/>
            <person name="Hiltunen Thoren M."/>
            <person name="Johannesson H."/>
        </authorList>
    </citation>
    <scope>NUCLEOTIDE SEQUENCE</scope>
    <source>
        <strain evidence="2">CBS 958.72</strain>
    </source>
</reference>
<proteinExistence type="predicted"/>
<dbReference type="Proteomes" id="UP001287356">
    <property type="component" value="Unassembled WGS sequence"/>
</dbReference>